<organism evidence="3 4">
    <name type="scientific">Hyaloscypha bicolor E</name>
    <dbReference type="NCBI Taxonomy" id="1095630"/>
    <lineage>
        <taxon>Eukaryota</taxon>
        <taxon>Fungi</taxon>
        <taxon>Dikarya</taxon>
        <taxon>Ascomycota</taxon>
        <taxon>Pezizomycotina</taxon>
        <taxon>Leotiomycetes</taxon>
        <taxon>Helotiales</taxon>
        <taxon>Hyaloscyphaceae</taxon>
        <taxon>Hyaloscypha</taxon>
        <taxon>Hyaloscypha bicolor</taxon>
    </lineage>
</organism>
<feature type="domain" description="Neprosin PEP catalytic" evidence="2">
    <location>
        <begin position="198"/>
        <end position="460"/>
    </location>
</feature>
<gene>
    <name evidence="3" type="ORF">K444DRAFT_722728</name>
</gene>
<dbReference type="PROSITE" id="PS52045">
    <property type="entry name" value="NEPROSIN_PEP_CD"/>
    <property type="match status" value="1"/>
</dbReference>
<protein>
    <submittedName>
        <fullName evidence="3">DUF239-domain-containing protein</fullName>
    </submittedName>
</protein>
<feature type="signal peptide" evidence="1">
    <location>
        <begin position="1"/>
        <end position="22"/>
    </location>
</feature>
<dbReference type="EMBL" id="KZ613803">
    <property type="protein sequence ID" value="PMD59893.1"/>
    <property type="molecule type" value="Genomic_DNA"/>
</dbReference>
<accession>A0A2J6TA79</accession>
<proteinExistence type="predicted"/>
<dbReference type="Proteomes" id="UP000235371">
    <property type="component" value="Unassembled WGS sequence"/>
</dbReference>
<evidence type="ECO:0000313" key="3">
    <source>
        <dbReference type="EMBL" id="PMD59893.1"/>
    </source>
</evidence>
<dbReference type="AlphaFoldDB" id="A0A2J6TA79"/>
<dbReference type="PANTHER" id="PTHR31589:SF223">
    <property type="entry name" value="PROTEIN, PUTATIVE (DUF239)-RELATED"/>
    <property type="match status" value="1"/>
</dbReference>
<dbReference type="InterPro" id="IPR004314">
    <property type="entry name" value="Neprosin"/>
</dbReference>
<name>A0A2J6TA79_9HELO</name>
<evidence type="ECO:0000313" key="4">
    <source>
        <dbReference type="Proteomes" id="UP000235371"/>
    </source>
</evidence>
<dbReference type="OrthoDB" id="1858978at2759"/>
<evidence type="ECO:0000256" key="1">
    <source>
        <dbReference type="SAM" id="SignalP"/>
    </source>
</evidence>
<keyword evidence="1" id="KW-0732">Signal</keyword>
<feature type="chain" id="PRO_5014471232" evidence="1">
    <location>
        <begin position="23"/>
        <end position="460"/>
    </location>
</feature>
<dbReference type="RefSeq" id="XP_024736797.1">
    <property type="nucleotide sequence ID" value="XM_024888564.1"/>
</dbReference>
<dbReference type="Pfam" id="PF03080">
    <property type="entry name" value="Neprosin"/>
    <property type="match status" value="1"/>
</dbReference>
<dbReference type="InterPro" id="IPR053168">
    <property type="entry name" value="Glutamic_endopeptidase"/>
</dbReference>
<reference evidence="3 4" key="1">
    <citation type="submission" date="2016-04" db="EMBL/GenBank/DDBJ databases">
        <title>A degradative enzymes factory behind the ericoid mycorrhizal symbiosis.</title>
        <authorList>
            <consortium name="DOE Joint Genome Institute"/>
            <person name="Martino E."/>
            <person name="Morin E."/>
            <person name="Grelet G."/>
            <person name="Kuo A."/>
            <person name="Kohler A."/>
            <person name="Daghino S."/>
            <person name="Barry K."/>
            <person name="Choi C."/>
            <person name="Cichocki N."/>
            <person name="Clum A."/>
            <person name="Copeland A."/>
            <person name="Hainaut M."/>
            <person name="Haridas S."/>
            <person name="Labutti K."/>
            <person name="Lindquist E."/>
            <person name="Lipzen A."/>
            <person name="Khouja H.-R."/>
            <person name="Murat C."/>
            <person name="Ohm R."/>
            <person name="Olson A."/>
            <person name="Spatafora J."/>
            <person name="Veneault-Fourrey C."/>
            <person name="Henrissat B."/>
            <person name="Grigoriev I."/>
            <person name="Martin F."/>
            <person name="Perotto S."/>
        </authorList>
    </citation>
    <scope>NUCLEOTIDE SEQUENCE [LARGE SCALE GENOMIC DNA]</scope>
    <source>
        <strain evidence="3 4">E</strain>
    </source>
</reference>
<keyword evidence="4" id="KW-1185">Reference proteome</keyword>
<evidence type="ECO:0000259" key="2">
    <source>
        <dbReference type="PROSITE" id="PS52045"/>
    </source>
</evidence>
<dbReference type="GeneID" id="36596640"/>
<dbReference type="PANTHER" id="PTHR31589">
    <property type="entry name" value="PROTEIN, PUTATIVE (DUF239)-RELATED-RELATED"/>
    <property type="match status" value="1"/>
</dbReference>
<dbReference type="STRING" id="1095630.A0A2J6TA79"/>
<dbReference type="InParanoid" id="A0A2J6TA79"/>
<sequence length="460" mass="51535">MMSFGIPIFVGWLAVATQSVRATYLPERSETGDKSFVPFQEFLKQVKSASYSQYMDANVSSQADFTDMQKHISRMYDGVTATKVTSFLLGNEYGDCIYIKEQPSFRHLKLSGISDPPSNLTLFPKSKGSISGNSSYADSPLKLGLKDPFGNPISCPSSTIPMARLTLEKLTRFKTLSDFFAKAPRGVEKPQEVKGPDFKPDWEPTHLHAYAEQNVANFGGNSWLDLWNPKGDFSLSQQWYVGGSGCDTQTVEGGWLVYPDGPHDDATLFIYWTKHYYNIGSCDTKKNVGCYNLDCDGFVQINHNWFLGGPWDHYSTTDGQQWGFEMQWKLYAGNWWLFLKGPGSYEAVGYYPTSIYDGGQMSKQAELIQYGGEVTRKVGDVWPQMGSGDFAEKGWQRAAYQNTIFWIPRDENGGYGEWARLASHDEGLPSCFTIDLVNYPNGGDWGTYFYFGGPGGNTCN</sequence>